<reference evidence="2" key="1">
    <citation type="journal article" date="2014" name="Genome Announc.">
        <title>Complete Genome Sequence of the Highly Transformable Pseudomonas stutzeri Strain 28a24.</title>
        <authorList>
            <person name="Smith B.A."/>
            <person name="Dougherty K.M."/>
            <person name="Baltrus D.A."/>
        </authorList>
    </citation>
    <scope>NUCLEOTIDE SEQUENCE [LARGE SCALE GENOMIC DNA]</scope>
    <source>
        <strain evidence="2">28a24</strain>
    </source>
</reference>
<evidence type="ECO:0000313" key="2">
    <source>
        <dbReference type="Proteomes" id="UP000019522"/>
    </source>
</evidence>
<evidence type="ECO:0000313" key="1">
    <source>
        <dbReference type="EMBL" id="AHL77594.1"/>
    </source>
</evidence>
<accession>W8R4P2</accession>
<dbReference type="RefSeq" id="WP_025239799.1">
    <property type="nucleotide sequence ID" value="NZ_CP007441.1"/>
</dbReference>
<protein>
    <submittedName>
        <fullName evidence="1">Uncharacterized protein</fullName>
    </submittedName>
</protein>
<sequence>MADAIQINTERLKNTLDQIRLNRSEALTIDIIEQYMGGFHQNKAVPPTDSWNAQFGKYLKAHHAELGVREIAAGQKVKVNGSLTSSSLWALNHQPAE</sequence>
<organism evidence="1 2">
    <name type="scientific">Stutzerimonas stutzeri</name>
    <name type="common">Pseudomonas stutzeri</name>
    <dbReference type="NCBI Taxonomy" id="316"/>
    <lineage>
        <taxon>Bacteria</taxon>
        <taxon>Pseudomonadati</taxon>
        <taxon>Pseudomonadota</taxon>
        <taxon>Gammaproteobacteria</taxon>
        <taxon>Pseudomonadales</taxon>
        <taxon>Pseudomonadaceae</taxon>
        <taxon>Stutzerimonas</taxon>
    </lineage>
</organism>
<name>W8R4P2_STUST</name>
<gene>
    <name evidence="1" type="ORF">CH92_00275</name>
</gene>
<dbReference type="OrthoDB" id="7064771at2"/>
<dbReference type="PATRIC" id="fig|316.77.peg.56"/>
<dbReference type="KEGG" id="pstt:CH92_00275"/>
<reference evidence="1 2" key="2">
    <citation type="submission" date="2014-03" db="EMBL/GenBank/DDBJ databases">
        <authorList>
            <person name="Baltrus D."/>
            <person name="Dougherty K."/>
        </authorList>
    </citation>
    <scope>NUCLEOTIDE SEQUENCE</scope>
    <source>
        <strain evidence="1 2">28a24</strain>
    </source>
</reference>
<dbReference type="Proteomes" id="UP000019522">
    <property type="component" value="Chromosome"/>
</dbReference>
<dbReference type="EMBL" id="CP007441">
    <property type="protein sequence ID" value="AHL77594.1"/>
    <property type="molecule type" value="Genomic_DNA"/>
</dbReference>
<dbReference type="AlphaFoldDB" id="W8R4P2"/>
<proteinExistence type="predicted"/>